<gene>
    <name evidence="1" type="ORF">FYJ72_06640</name>
</gene>
<dbReference type="Proteomes" id="UP000450161">
    <property type="component" value="Unassembled WGS sequence"/>
</dbReference>
<organism evidence="1 2">
    <name type="scientific">Segatella copri</name>
    <dbReference type="NCBI Taxonomy" id="165179"/>
    <lineage>
        <taxon>Bacteria</taxon>
        <taxon>Pseudomonadati</taxon>
        <taxon>Bacteroidota</taxon>
        <taxon>Bacteroidia</taxon>
        <taxon>Bacteroidales</taxon>
        <taxon>Prevotellaceae</taxon>
        <taxon>Segatella</taxon>
    </lineage>
</organism>
<reference evidence="1 2" key="1">
    <citation type="submission" date="2019-08" db="EMBL/GenBank/DDBJ databases">
        <title>In-depth cultivation of the pig gut microbiome towards novel bacterial diversity and tailored functional studies.</title>
        <authorList>
            <person name="Wylensek D."/>
            <person name="Hitch T.C.A."/>
            <person name="Clavel T."/>
        </authorList>
    </citation>
    <scope>NUCLEOTIDE SEQUENCE [LARGE SCALE GENOMIC DNA]</scope>
    <source>
        <strain evidence="1 2">LKV-178-WT-2C</strain>
    </source>
</reference>
<dbReference type="EMBL" id="VUNF01000009">
    <property type="protein sequence ID" value="MST77363.1"/>
    <property type="molecule type" value="Genomic_DNA"/>
</dbReference>
<dbReference type="RefSeq" id="WP_154480835.1">
    <property type="nucleotide sequence ID" value="NZ_VUNF01000009.1"/>
</dbReference>
<evidence type="ECO:0000313" key="1">
    <source>
        <dbReference type="EMBL" id="MST77363.1"/>
    </source>
</evidence>
<evidence type="ECO:0000313" key="2">
    <source>
        <dbReference type="Proteomes" id="UP000450161"/>
    </source>
</evidence>
<name>A0A6I2TY47_9BACT</name>
<dbReference type="AlphaFoldDB" id="A0A6I2TY47"/>
<protein>
    <submittedName>
        <fullName evidence="1">Uncharacterized protein</fullName>
    </submittedName>
</protein>
<sequence length="445" mass="52978">MKYIEFSFIITSEYTFKGGHRTSNGFVTNEYHNTYTDGPFIDDLSPFKSFFYQDITELERIIRQKYYYNSECIDEDCGPGYFGNSQLNDYSYSDLDLCETLNHTFSSKYDIQFINCYSKGIPKHNLLNYINFRKTEYKDIDFKNQCQYLKKQESLRKEIEERQKEYKKLSSTEGRMNFLQTNFAAMYSDWFYSRKLDFNMKICEIDLYPLDVAIKAKDYKLIDFLIANKAKKVSIAIPPKIAIRIGDFRLFDTPTDDYSIKKTELYDILIEFEEKDIVSFFENRETPIIIAGQVLERKSIDCAKTFLCRKEPFAIGKQENEHFKFMEKLLEKKKYLGFESFRIWVERNPLTSFLPCNIIEAALKYCAEPIIKSFALKDIIFIVTDRFEWTRTLEGRRILIPAVGGNILDYTWSYKQYMTEEHLGSKLFHYIDDEVRNNAQYYLQF</sequence>
<comment type="caution">
    <text evidence="1">The sequence shown here is derived from an EMBL/GenBank/DDBJ whole genome shotgun (WGS) entry which is preliminary data.</text>
</comment>
<accession>A0A6I2TY47</accession>
<proteinExistence type="predicted"/>